<feature type="compositionally biased region" description="Basic and acidic residues" evidence="1">
    <location>
        <begin position="265"/>
        <end position="286"/>
    </location>
</feature>
<dbReference type="Gene3D" id="3.40.50.2300">
    <property type="match status" value="1"/>
</dbReference>
<comment type="caution">
    <text evidence="2">The sequence shown here is derived from an EMBL/GenBank/DDBJ whole genome shotgun (WGS) entry which is preliminary data.</text>
</comment>
<gene>
    <name evidence="2" type="ORF">ISP25_16755</name>
</gene>
<evidence type="ECO:0000256" key="1">
    <source>
        <dbReference type="SAM" id="MobiDB-lite"/>
    </source>
</evidence>
<reference evidence="2 3" key="1">
    <citation type="submission" date="2020-10" db="EMBL/GenBank/DDBJ databases">
        <title>Phylogeny of dyella-like bacteria.</title>
        <authorList>
            <person name="Fu J."/>
        </authorList>
    </citation>
    <scope>NUCLEOTIDE SEQUENCE [LARGE SCALE GENOMIC DNA]</scope>
    <source>
        <strain evidence="2 3">KACC 19113</strain>
    </source>
</reference>
<keyword evidence="2" id="KW-0418">Kinase</keyword>
<evidence type="ECO:0000313" key="3">
    <source>
        <dbReference type="Proteomes" id="UP001620339"/>
    </source>
</evidence>
<keyword evidence="3" id="KW-1185">Reference proteome</keyword>
<evidence type="ECO:0000313" key="2">
    <source>
        <dbReference type="EMBL" id="MFK2878723.1"/>
    </source>
</evidence>
<dbReference type="SUPFAM" id="SSF52172">
    <property type="entry name" value="CheY-like"/>
    <property type="match status" value="1"/>
</dbReference>
<keyword evidence="2" id="KW-0808">Transferase</keyword>
<name>A0ABW8J940_9GAMM</name>
<dbReference type="EMBL" id="JADIKK010000008">
    <property type="protein sequence ID" value="MFK2878723.1"/>
    <property type="molecule type" value="Genomic_DNA"/>
</dbReference>
<dbReference type="GO" id="GO:0016301">
    <property type="term" value="F:kinase activity"/>
    <property type="evidence" value="ECO:0007669"/>
    <property type="project" value="UniProtKB-KW"/>
</dbReference>
<feature type="region of interest" description="Disordered" evidence="1">
    <location>
        <begin position="265"/>
        <end position="294"/>
    </location>
</feature>
<protein>
    <submittedName>
        <fullName evidence="2">Histidine kinase</fullName>
    </submittedName>
</protein>
<accession>A0ABW8J940</accession>
<dbReference type="Proteomes" id="UP001620339">
    <property type="component" value="Unassembled WGS sequence"/>
</dbReference>
<dbReference type="InterPro" id="IPR011006">
    <property type="entry name" value="CheY-like_superfamily"/>
</dbReference>
<proteinExistence type="predicted"/>
<dbReference type="RefSeq" id="WP_404615511.1">
    <property type="nucleotide sequence ID" value="NZ_JADIKK010000008.1"/>
</dbReference>
<organism evidence="2 3">
    <name type="scientific">Rhodanobacter hydrolyticus</name>
    <dbReference type="NCBI Taxonomy" id="2250595"/>
    <lineage>
        <taxon>Bacteria</taxon>
        <taxon>Pseudomonadati</taxon>
        <taxon>Pseudomonadota</taxon>
        <taxon>Gammaproteobacteria</taxon>
        <taxon>Lysobacterales</taxon>
        <taxon>Rhodanobacteraceae</taxon>
        <taxon>Rhodanobacter</taxon>
    </lineage>
</organism>
<sequence length="359" mass="39963">MAHDMARALRVLLIEDEQKNIELWEDAVAAHNAEATEHGFSIETTVAMSVDKAISCLKGGRFDAAVVDLRLKNSEGPIGPNDDGNQLVKRILTEQPMGVVVYTGQKAEVADFGCPQVVVIDRGDGLSPVMSWLKDQSQLLFHLRSVMEAFDAEAAKVFFKSIWPRWRQWTKDIGDASVLSKLVARHVIAHAHDSMLYEGGEQVHPEETYFAPPMKPRLDTGDLLETDGEVWIVVTPRCDMAHDGKVQSILLARCSDISKKWNELEQSESKGAKSEISKIAQHEGKPKQHFLPRLSDHVGSKRGPWLAQFHDIKVVDAKQAQLELPARRFASLAPQFIPSLTGRFGSYFSRIGTPDFSSD</sequence>